<comment type="caution">
    <text evidence="1">The sequence shown here is derived from an EMBL/GenBank/DDBJ whole genome shotgun (WGS) entry which is preliminary data.</text>
</comment>
<name>A0A7J9IA05_9ROSI</name>
<organism evidence="1 2">
    <name type="scientific">Gossypium harknessii</name>
    <dbReference type="NCBI Taxonomy" id="34285"/>
    <lineage>
        <taxon>Eukaryota</taxon>
        <taxon>Viridiplantae</taxon>
        <taxon>Streptophyta</taxon>
        <taxon>Embryophyta</taxon>
        <taxon>Tracheophyta</taxon>
        <taxon>Spermatophyta</taxon>
        <taxon>Magnoliopsida</taxon>
        <taxon>eudicotyledons</taxon>
        <taxon>Gunneridae</taxon>
        <taxon>Pentapetalae</taxon>
        <taxon>rosids</taxon>
        <taxon>malvids</taxon>
        <taxon>Malvales</taxon>
        <taxon>Malvaceae</taxon>
        <taxon>Malvoideae</taxon>
        <taxon>Gossypium</taxon>
    </lineage>
</organism>
<protein>
    <submittedName>
        <fullName evidence="1">Uncharacterized protein</fullName>
    </submittedName>
</protein>
<accession>A0A7J9IA05</accession>
<gene>
    <name evidence="1" type="ORF">Gohar_025763</name>
</gene>
<evidence type="ECO:0000313" key="1">
    <source>
        <dbReference type="EMBL" id="MBA0818961.1"/>
    </source>
</evidence>
<dbReference type="OrthoDB" id="954865at2759"/>
<dbReference type="Proteomes" id="UP000593560">
    <property type="component" value="Unassembled WGS sequence"/>
</dbReference>
<dbReference type="AlphaFoldDB" id="A0A7J9IA05"/>
<dbReference type="EMBL" id="JABFAD010327076">
    <property type="protein sequence ID" value="MBA0818961.1"/>
    <property type="molecule type" value="Genomic_DNA"/>
</dbReference>
<evidence type="ECO:0000313" key="2">
    <source>
        <dbReference type="Proteomes" id="UP000593560"/>
    </source>
</evidence>
<reference evidence="1 2" key="1">
    <citation type="journal article" date="2019" name="Genome Biol. Evol.">
        <title>Insights into the evolution of the New World diploid cottons (Gossypium, subgenus Houzingenia) based on genome sequencing.</title>
        <authorList>
            <person name="Grover C.E."/>
            <person name="Arick M.A. 2nd"/>
            <person name="Thrash A."/>
            <person name="Conover J.L."/>
            <person name="Sanders W.S."/>
            <person name="Peterson D.G."/>
            <person name="Frelichowski J.E."/>
            <person name="Scheffler J.A."/>
            <person name="Scheffler B.E."/>
            <person name="Wendel J.F."/>
        </authorList>
    </citation>
    <scope>NUCLEOTIDE SEQUENCE [LARGE SCALE GENOMIC DNA]</scope>
    <source>
        <strain evidence="1">0</strain>
        <tissue evidence="1">Leaf</tissue>
    </source>
</reference>
<sequence>MPYLQSIRSSITIDRTILEGSRFLARGPCRPGVYVGFETCKCVGGEVKARDAHISSSMRRVYYHSRGCTFTVGVTGGWVNSHWVLFSMLIEELYVMDFWVLLRRRFTEILQIIEGILMLDKSGNLVHLRRLLKLINFRGATKLN</sequence>
<keyword evidence="2" id="KW-1185">Reference proteome</keyword>
<proteinExistence type="predicted"/>